<dbReference type="SUPFAM" id="SSF56037">
    <property type="entry name" value="PheT/TilS domain"/>
    <property type="match status" value="1"/>
</dbReference>
<evidence type="ECO:0000256" key="9">
    <source>
        <dbReference type="ARBA" id="ARBA00022840"/>
    </source>
</evidence>
<dbReference type="InterPro" id="IPR005146">
    <property type="entry name" value="B3/B4_tRNA-bd"/>
</dbReference>
<dbReference type="CDD" id="cd02796">
    <property type="entry name" value="tRNA_bind_bactPheRS"/>
    <property type="match status" value="1"/>
</dbReference>
<dbReference type="InterPro" id="IPR020825">
    <property type="entry name" value="Phe-tRNA_synthase-like_B3/B4"/>
</dbReference>
<dbReference type="InterPro" id="IPR005147">
    <property type="entry name" value="tRNA_synthase_B5-dom"/>
</dbReference>
<dbReference type="Gene3D" id="3.30.56.10">
    <property type="match status" value="2"/>
</dbReference>
<keyword evidence="9 15" id="KW-0067">ATP-binding</keyword>
<dbReference type="GO" id="GO:0004826">
    <property type="term" value="F:phenylalanine-tRNA ligase activity"/>
    <property type="evidence" value="ECO:0007669"/>
    <property type="project" value="UniProtKB-EC"/>
</dbReference>
<keyword evidence="5 16" id="KW-0820">tRNA-binding</keyword>
<dbReference type="Gene3D" id="3.50.40.10">
    <property type="entry name" value="Phenylalanyl-trna Synthetase, Chain B, domain 3"/>
    <property type="match status" value="1"/>
</dbReference>
<keyword evidence="21" id="KW-1185">Reference proteome</keyword>
<feature type="domain" description="TRNA-binding" evidence="17">
    <location>
        <begin position="40"/>
        <end position="159"/>
    </location>
</feature>
<feature type="binding site" evidence="15">
    <location>
        <position position="484"/>
    </location>
    <ligand>
        <name>Mg(2+)</name>
        <dbReference type="ChEBI" id="CHEBI:18420"/>
        <note>shared with alpha subunit</note>
    </ligand>
</feature>
<evidence type="ECO:0000256" key="12">
    <source>
        <dbReference type="ARBA" id="ARBA00022917"/>
    </source>
</evidence>
<evidence type="ECO:0000256" key="1">
    <source>
        <dbReference type="ARBA" id="ARBA00004496"/>
    </source>
</evidence>
<feature type="binding site" evidence="15">
    <location>
        <position position="488"/>
    </location>
    <ligand>
        <name>Mg(2+)</name>
        <dbReference type="ChEBI" id="CHEBI:18420"/>
        <note>shared with alpha subunit</note>
    </ligand>
</feature>
<keyword evidence="6 15" id="KW-0436">Ligase</keyword>
<dbReference type="Proteomes" id="UP001370348">
    <property type="component" value="Chromosome"/>
</dbReference>
<dbReference type="InterPro" id="IPR045864">
    <property type="entry name" value="aa-tRNA-synth_II/BPL/LPL"/>
</dbReference>
<comment type="caution">
    <text evidence="15">Lacks conserved residue(s) required for the propagation of feature annotation.</text>
</comment>
<dbReference type="NCBIfam" id="TIGR00472">
    <property type="entry name" value="pheT_bact"/>
    <property type="match status" value="1"/>
</dbReference>
<evidence type="ECO:0000256" key="13">
    <source>
        <dbReference type="ARBA" id="ARBA00023146"/>
    </source>
</evidence>
<dbReference type="InterPro" id="IPR036690">
    <property type="entry name" value="Fdx_antiC-bd_sf"/>
</dbReference>
<organism evidence="20 21">
    <name type="scientific">Pendulispora albinea</name>
    <dbReference type="NCBI Taxonomy" id="2741071"/>
    <lineage>
        <taxon>Bacteria</taxon>
        <taxon>Pseudomonadati</taxon>
        <taxon>Myxococcota</taxon>
        <taxon>Myxococcia</taxon>
        <taxon>Myxococcales</taxon>
        <taxon>Sorangiineae</taxon>
        <taxon>Pendulisporaceae</taxon>
        <taxon>Pendulispora</taxon>
    </lineage>
</organism>
<name>A0ABZ2LVR7_9BACT</name>
<dbReference type="RefSeq" id="WP_394822851.1">
    <property type="nucleotide sequence ID" value="NZ_CP089984.1"/>
</dbReference>
<dbReference type="InterPro" id="IPR012340">
    <property type="entry name" value="NA-bd_OB-fold"/>
</dbReference>
<feature type="binding site" evidence="15">
    <location>
        <position position="478"/>
    </location>
    <ligand>
        <name>Mg(2+)</name>
        <dbReference type="ChEBI" id="CHEBI:18420"/>
        <note>shared with alpha subunit</note>
    </ligand>
</feature>
<evidence type="ECO:0000256" key="2">
    <source>
        <dbReference type="ARBA" id="ARBA00008653"/>
    </source>
</evidence>
<dbReference type="InterPro" id="IPR041616">
    <property type="entry name" value="PheRS_beta_core"/>
</dbReference>
<feature type="domain" description="B5" evidence="19">
    <location>
        <begin position="420"/>
        <end position="500"/>
    </location>
</feature>
<accession>A0ABZ2LVR7</accession>
<keyword evidence="7 15" id="KW-0479">Metal-binding</keyword>
<comment type="similarity">
    <text evidence="2 15">Belongs to the phenylalanyl-tRNA synthetase beta subunit family. Type 1 subfamily.</text>
</comment>
<proteinExistence type="inferred from homology"/>
<dbReference type="Pfam" id="PF03483">
    <property type="entry name" value="B3_4"/>
    <property type="match status" value="1"/>
</dbReference>
<dbReference type="EC" id="6.1.1.20" evidence="15"/>
<evidence type="ECO:0000259" key="18">
    <source>
        <dbReference type="PROSITE" id="PS51447"/>
    </source>
</evidence>
<dbReference type="PROSITE" id="PS51483">
    <property type="entry name" value="B5"/>
    <property type="match status" value="1"/>
</dbReference>
<evidence type="ECO:0000313" key="21">
    <source>
        <dbReference type="Proteomes" id="UP001370348"/>
    </source>
</evidence>
<dbReference type="HAMAP" id="MF_00283">
    <property type="entry name" value="Phe_tRNA_synth_beta1"/>
    <property type="match status" value="1"/>
</dbReference>
<dbReference type="Pfam" id="PF03147">
    <property type="entry name" value="FDX-ACB"/>
    <property type="match status" value="1"/>
</dbReference>
<dbReference type="SMART" id="SM00873">
    <property type="entry name" value="B3_4"/>
    <property type="match status" value="1"/>
</dbReference>
<gene>
    <name evidence="15 20" type="primary">pheT</name>
    <name evidence="20" type="ORF">LZC94_35975</name>
</gene>
<evidence type="ECO:0000256" key="10">
    <source>
        <dbReference type="ARBA" id="ARBA00022842"/>
    </source>
</evidence>
<dbReference type="InterPro" id="IPR004532">
    <property type="entry name" value="Phe-tRNA-ligase_IIc_bsu_bact"/>
</dbReference>
<keyword evidence="13 15" id="KW-0030">Aminoacyl-tRNA synthetase</keyword>
<sequence length="823" mass="87915">MLASYQWLRSLLPQLTASPEDLAERMTSAGLEVEGLRAYGAGSESCVIVRVVSARPHPTRGSLRLVTVAFTADDADPGAPPHQEIVCGAPNVPEPGWLVVLAPLGTHLPAKGITLEKKAIGGIESAGMLVSESELGLTDEHDGIIVLPPDFAKPGTRFADAVPEARDTILSIGVTPNRPDALGHIGIARDIAALYGLSWTPAEPALPSAAEARDETTKLDSLATVTIEDGERCANFGTAALLGVTIKPSPLGVRYRLSALGVRPISNIVDVTNLVMLEFGHSMHAFDLDFVRGKRIVVRRARAGEPLRTLDGEDHELTDDDLLVCDGEGPVSLAGIMGGANSEIRDTTTRVLLECAYFDARGIRRTSRRHGLHTEASHRFERGVDPNDARHVLTRAASLMHQLGGGKVLPEVRITVAREIAAAKVRLRGARLEQLLGVPVPKDETVGILTRLGFGVREAEADGGSYVLELTVPTHRPDVTREVDVIDEVARIRGLETLPSVLPPMRPRLDVGGREEAVRRARAAAVELGLSEALLFGFVPRRALEAIGAPAPAITIANPMSERDVMRTSLLPGLLEAVARAARHGERDVRLFGLGPIFLPAPPSDTAPPTEERLSFAAVLSGERTGYLAKPEPVDVWDAKGIALGWVTRITGGREATVQRAEGDARPYHLHPRGAAFVLIEGERVGTFGPIHPDVADALELPQGVLAIEMDLAKILSLGAREPKYVAIPRFPASVRDIALVVSEAVAAGEVERAVREAAGALGEQVRLFDRFVGGAIPAGHASLAFHVVYRASDRTLTDAEVDAQHTKVVDTVRSRFGATLRA</sequence>
<comment type="cofactor">
    <cofactor evidence="15">
        <name>Mg(2+)</name>
        <dbReference type="ChEBI" id="CHEBI:18420"/>
    </cofactor>
    <text evidence="15">Binds 2 magnesium ions per tetramer.</text>
</comment>
<dbReference type="PROSITE" id="PS51447">
    <property type="entry name" value="FDX_ACB"/>
    <property type="match status" value="1"/>
</dbReference>
<evidence type="ECO:0000256" key="11">
    <source>
        <dbReference type="ARBA" id="ARBA00022884"/>
    </source>
</evidence>
<evidence type="ECO:0000256" key="7">
    <source>
        <dbReference type="ARBA" id="ARBA00022723"/>
    </source>
</evidence>
<evidence type="ECO:0000256" key="3">
    <source>
        <dbReference type="ARBA" id="ARBA00011209"/>
    </source>
</evidence>
<evidence type="ECO:0000256" key="14">
    <source>
        <dbReference type="ARBA" id="ARBA00049255"/>
    </source>
</evidence>
<dbReference type="Gene3D" id="3.30.930.10">
    <property type="entry name" value="Bira Bifunctional Protein, Domain 2"/>
    <property type="match status" value="1"/>
</dbReference>
<dbReference type="PANTHER" id="PTHR10947:SF0">
    <property type="entry name" value="PHENYLALANINE--TRNA LIGASE BETA SUBUNIT"/>
    <property type="match status" value="1"/>
</dbReference>
<dbReference type="CDD" id="cd00769">
    <property type="entry name" value="PheRS_beta_core"/>
    <property type="match status" value="1"/>
</dbReference>
<dbReference type="Pfam" id="PF17759">
    <property type="entry name" value="tRNA_synthFbeta"/>
    <property type="match status" value="1"/>
</dbReference>
<dbReference type="EMBL" id="CP089984">
    <property type="protein sequence ID" value="WXB13230.1"/>
    <property type="molecule type" value="Genomic_DNA"/>
</dbReference>
<feature type="domain" description="FDX-ACB" evidence="18">
    <location>
        <begin position="729"/>
        <end position="822"/>
    </location>
</feature>
<dbReference type="SUPFAM" id="SSF50249">
    <property type="entry name" value="Nucleic acid-binding proteins"/>
    <property type="match status" value="1"/>
</dbReference>
<dbReference type="Gene3D" id="2.40.50.140">
    <property type="entry name" value="Nucleic acid-binding proteins"/>
    <property type="match status" value="1"/>
</dbReference>
<evidence type="ECO:0000256" key="8">
    <source>
        <dbReference type="ARBA" id="ARBA00022741"/>
    </source>
</evidence>
<keyword evidence="4 15" id="KW-0963">Cytoplasm</keyword>
<comment type="subunit">
    <text evidence="3 15">Tetramer of two alpha and two beta subunits.</text>
</comment>
<reference evidence="20 21" key="1">
    <citation type="submission" date="2021-12" db="EMBL/GenBank/DDBJ databases">
        <title>Discovery of the Pendulisporaceae a myxobacterial family with distinct sporulation behavior and unique specialized metabolism.</title>
        <authorList>
            <person name="Garcia R."/>
            <person name="Popoff A."/>
            <person name="Bader C.D."/>
            <person name="Loehr J."/>
            <person name="Walesch S."/>
            <person name="Walt C."/>
            <person name="Boldt J."/>
            <person name="Bunk B."/>
            <person name="Haeckl F.J.F.P.J."/>
            <person name="Gunesch A.P."/>
            <person name="Birkelbach J."/>
            <person name="Nuebel U."/>
            <person name="Pietschmann T."/>
            <person name="Bach T."/>
            <person name="Mueller R."/>
        </authorList>
    </citation>
    <scope>NUCLEOTIDE SEQUENCE [LARGE SCALE GENOMIC DNA]</scope>
    <source>
        <strain evidence="20 21">MSr11954</strain>
    </source>
</reference>
<evidence type="ECO:0000256" key="16">
    <source>
        <dbReference type="PROSITE-ProRule" id="PRU00209"/>
    </source>
</evidence>
<dbReference type="SUPFAM" id="SSF55681">
    <property type="entry name" value="Class II aaRS and biotin synthetases"/>
    <property type="match status" value="1"/>
</dbReference>
<dbReference type="SUPFAM" id="SSF46955">
    <property type="entry name" value="Putative DNA-binding domain"/>
    <property type="match status" value="1"/>
</dbReference>
<comment type="catalytic activity">
    <reaction evidence="14 15">
        <text>tRNA(Phe) + L-phenylalanine + ATP = L-phenylalanyl-tRNA(Phe) + AMP + diphosphate + H(+)</text>
        <dbReference type="Rhea" id="RHEA:19413"/>
        <dbReference type="Rhea" id="RHEA-COMP:9668"/>
        <dbReference type="Rhea" id="RHEA-COMP:9699"/>
        <dbReference type="ChEBI" id="CHEBI:15378"/>
        <dbReference type="ChEBI" id="CHEBI:30616"/>
        <dbReference type="ChEBI" id="CHEBI:33019"/>
        <dbReference type="ChEBI" id="CHEBI:58095"/>
        <dbReference type="ChEBI" id="CHEBI:78442"/>
        <dbReference type="ChEBI" id="CHEBI:78531"/>
        <dbReference type="ChEBI" id="CHEBI:456215"/>
        <dbReference type="EC" id="6.1.1.20"/>
    </reaction>
</comment>
<comment type="subcellular location">
    <subcellularLocation>
        <location evidence="1 15">Cytoplasm</location>
    </subcellularLocation>
</comment>
<evidence type="ECO:0000313" key="20">
    <source>
        <dbReference type="EMBL" id="WXB13230.1"/>
    </source>
</evidence>
<evidence type="ECO:0000256" key="4">
    <source>
        <dbReference type="ARBA" id="ARBA00022490"/>
    </source>
</evidence>
<keyword evidence="11 16" id="KW-0694">RNA-binding</keyword>
<dbReference type="InterPro" id="IPR009061">
    <property type="entry name" value="DNA-bd_dom_put_sf"/>
</dbReference>
<dbReference type="SMART" id="SM00874">
    <property type="entry name" value="B5"/>
    <property type="match status" value="1"/>
</dbReference>
<evidence type="ECO:0000256" key="15">
    <source>
        <dbReference type="HAMAP-Rule" id="MF_00283"/>
    </source>
</evidence>
<dbReference type="InterPro" id="IPR005121">
    <property type="entry name" value="Fdx_antiC-bd"/>
</dbReference>
<protein>
    <recommendedName>
        <fullName evidence="15">Phenylalanine--tRNA ligase beta subunit</fullName>
        <ecNumber evidence="15">6.1.1.20</ecNumber>
    </recommendedName>
    <alternativeName>
        <fullName evidence="15">Phenylalanyl-tRNA synthetase beta subunit</fullName>
        <shortName evidence="15">PheRS</shortName>
    </alternativeName>
</protein>
<dbReference type="InterPro" id="IPR002547">
    <property type="entry name" value="tRNA-bd_dom"/>
</dbReference>
<evidence type="ECO:0000259" key="19">
    <source>
        <dbReference type="PROSITE" id="PS51483"/>
    </source>
</evidence>
<keyword evidence="10 15" id="KW-0460">Magnesium</keyword>
<dbReference type="PROSITE" id="PS50886">
    <property type="entry name" value="TRBD"/>
    <property type="match status" value="1"/>
</dbReference>
<evidence type="ECO:0000256" key="5">
    <source>
        <dbReference type="ARBA" id="ARBA00022555"/>
    </source>
</evidence>
<dbReference type="Pfam" id="PF03484">
    <property type="entry name" value="B5"/>
    <property type="match status" value="1"/>
</dbReference>
<dbReference type="Gene3D" id="3.30.70.380">
    <property type="entry name" value="Ferrodoxin-fold anticodon-binding domain"/>
    <property type="match status" value="1"/>
</dbReference>
<dbReference type="InterPro" id="IPR033714">
    <property type="entry name" value="tRNA_bind_bactPheRS"/>
</dbReference>
<evidence type="ECO:0000256" key="6">
    <source>
        <dbReference type="ARBA" id="ARBA00022598"/>
    </source>
</evidence>
<dbReference type="SUPFAM" id="SSF54991">
    <property type="entry name" value="Anticodon-binding domain of PheRS"/>
    <property type="match status" value="1"/>
</dbReference>
<dbReference type="PANTHER" id="PTHR10947">
    <property type="entry name" value="PHENYLALANYL-TRNA SYNTHETASE BETA CHAIN AND LEUCINE-RICH REPEAT-CONTAINING PROTEIN 47"/>
    <property type="match status" value="1"/>
</dbReference>
<dbReference type="InterPro" id="IPR045060">
    <property type="entry name" value="Phe-tRNA-ligase_IIc_bsu"/>
</dbReference>
<dbReference type="SMART" id="SM00896">
    <property type="entry name" value="FDX-ACB"/>
    <property type="match status" value="1"/>
</dbReference>
<keyword evidence="12 15" id="KW-0648">Protein biosynthesis</keyword>
<evidence type="ECO:0000259" key="17">
    <source>
        <dbReference type="PROSITE" id="PS50886"/>
    </source>
</evidence>
<keyword evidence="8 15" id="KW-0547">Nucleotide-binding</keyword>